<dbReference type="AlphaFoldDB" id="A0AAJ4WBJ0"/>
<protein>
    <submittedName>
        <fullName evidence="1">Uncharacterized protein</fullName>
    </submittedName>
</protein>
<organism evidence="1 2">
    <name type="scientific">Pragia fontium DSM 5563 = ATCC 49100</name>
    <dbReference type="NCBI Taxonomy" id="1122977"/>
    <lineage>
        <taxon>Bacteria</taxon>
        <taxon>Pseudomonadati</taxon>
        <taxon>Pseudomonadota</taxon>
        <taxon>Gammaproteobacteria</taxon>
        <taxon>Enterobacterales</taxon>
        <taxon>Budviciaceae</taxon>
        <taxon>Pragia</taxon>
    </lineage>
</organism>
<dbReference type="EMBL" id="FOLW01000007">
    <property type="protein sequence ID" value="SFD03902.1"/>
    <property type="molecule type" value="Genomic_DNA"/>
</dbReference>
<comment type="caution">
    <text evidence="1">The sequence shown here is derived from an EMBL/GenBank/DDBJ whole genome shotgun (WGS) entry which is preliminary data.</text>
</comment>
<sequence>MRNIDYSFIEALRMRLTIWSAHILMRCTLYGYHLRLLSSKQAINNVAYSTHLVRQALIQLKLRREKRKLKGKRTSQ</sequence>
<gene>
    <name evidence="1" type="ORF">SAMN02745723_10730</name>
</gene>
<dbReference type="Proteomes" id="UP000226420">
    <property type="component" value="Unassembled WGS sequence"/>
</dbReference>
<dbReference type="RefSeq" id="WP_126467873.1">
    <property type="nucleotide sequence ID" value="NZ_FOLW01000007.1"/>
</dbReference>
<reference evidence="1 2" key="1">
    <citation type="submission" date="2016-10" db="EMBL/GenBank/DDBJ databases">
        <authorList>
            <person name="Varghese N."/>
            <person name="Submissions S."/>
        </authorList>
    </citation>
    <scope>NUCLEOTIDE SEQUENCE [LARGE SCALE GENOMIC DNA]</scope>
    <source>
        <strain evidence="1 2">DSM 5563</strain>
    </source>
</reference>
<name>A0AAJ4WBJ0_9GAMM</name>
<evidence type="ECO:0000313" key="2">
    <source>
        <dbReference type="Proteomes" id="UP000226420"/>
    </source>
</evidence>
<proteinExistence type="predicted"/>
<accession>A0AAJ4WBJ0</accession>
<evidence type="ECO:0000313" key="1">
    <source>
        <dbReference type="EMBL" id="SFD03902.1"/>
    </source>
</evidence>